<keyword evidence="4" id="KW-0600">Photoreceptor protein</keyword>
<dbReference type="Pfam" id="PF00360">
    <property type="entry name" value="PHY"/>
    <property type="match status" value="1"/>
</dbReference>
<evidence type="ECO:0000256" key="8">
    <source>
        <dbReference type="ARBA" id="ARBA00023163"/>
    </source>
</evidence>
<evidence type="ECO:0000259" key="12">
    <source>
        <dbReference type="PROSITE" id="PS50112"/>
    </source>
</evidence>
<evidence type="ECO:0000256" key="6">
    <source>
        <dbReference type="ARBA" id="ARBA00022991"/>
    </source>
</evidence>
<dbReference type="InterPro" id="IPR003018">
    <property type="entry name" value="GAF"/>
</dbReference>
<dbReference type="Gene3D" id="3.30.450.40">
    <property type="match status" value="1"/>
</dbReference>
<dbReference type="GO" id="GO:0009584">
    <property type="term" value="P:detection of visible light"/>
    <property type="evidence" value="ECO:0007669"/>
    <property type="project" value="InterPro"/>
</dbReference>
<dbReference type="SUPFAM" id="SSF55874">
    <property type="entry name" value="ATPase domain of HSP90 chaperone/DNA topoisomerase II/histidine kinase"/>
    <property type="match status" value="1"/>
</dbReference>
<dbReference type="InterPro" id="IPR035965">
    <property type="entry name" value="PAS-like_dom_sf"/>
</dbReference>
<feature type="domain" description="PAS" evidence="12">
    <location>
        <begin position="291"/>
        <end position="339"/>
    </location>
</feature>
<evidence type="ECO:0000256" key="5">
    <source>
        <dbReference type="ARBA" id="ARBA00022606"/>
    </source>
</evidence>
<evidence type="ECO:0000256" key="1">
    <source>
        <dbReference type="ARBA" id="ARBA00002479"/>
    </source>
</evidence>
<dbReference type="InterPro" id="IPR003594">
    <property type="entry name" value="HATPase_dom"/>
</dbReference>
<dbReference type="PROSITE" id="PS50046">
    <property type="entry name" value="PHYTOCHROME_2"/>
    <property type="match status" value="1"/>
</dbReference>
<dbReference type="Pfam" id="PF00989">
    <property type="entry name" value="PAS"/>
    <property type="match status" value="1"/>
</dbReference>
<dbReference type="Pfam" id="PF02518">
    <property type="entry name" value="HATPase_c"/>
    <property type="match status" value="1"/>
</dbReference>
<evidence type="ECO:0000259" key="10">
    <source>
        <dbReference type="PROSITE" id="PS50046"/>
    </source>
</evidence>
<dbReference type="PANTHER" id="PTHR47876:SF3">
    <property type="entry name" value="PHYTOCHROME 1"/>
    <property type="match status" value="1"/>
</dbReference>
<dbReference type="Gene3D" id="3.30.565.10">
    <property type="entry name" value="Histidine kinase-like ATPase, C-terminal domain"/>
    <property type="match status" value="1"/>
</dbReference>
<dbReference type="SMART" id="SM00387">
    <property type="entry name" value="HATPase_c"/>
    <property type="match status" value="1"/>
</dbReference>
<feature type="domain" description="Histidine kinase" evidence="11">
    <location>
        <begin position="533"/>
        <end position="753"/>
    </location>
</feature>
<comment type="function">
    <text evidence="1">Regulatory photoreceptor which exists in two forms that are reversibly interconvertible by light: the Pr form that absorbs maximally in the red region of the spectrum and the Pfr form that absorbs maximally in the far-red region. Photoconversion of Pr to Pfr induces an array of morphogenic responses, whereas reconversion of Pfr to Pr cancels the induction of those responses. Pfr controls the expression of a number of nuclear genes including those encoding the small subunit of ribulose-bisphosphate carboxylase, chlorophyll A/B binding protein, protochlorophyllide reductase, rRNA, etc. It also controls the expression of its own gene(s) in a negative feedback fashion.</text>
</comment>
<keyword evidence="7" id="KW-0805">Transcription regulation</keyword>
<evidence type="ECO:0000313" key="13">
    <source>
        <dbReference type="EMBL" id="ABF70147.1"/>
    </source>
</evidence>
<accession>Q1EP10</accession>
<proteinExistence type="inferred from homology"/>
<gene>
    <name evidence="13" type="ORF">MA4_112I10.16</name>
</gene>
<keyword evidence="8" id="KW-0804">Transcription</keyword>
<dbReference type="PROSITE" id="PS50112">
    <property type="entry name" value="PAS"/>
    <property type="match status" value="2"/>
</dbReference>
<keyword evidence="5" id="KW-0716">Sensory transduction</keyword>
<reference evidence="13" key="1">
    <citation type="submission" date="2006-05" db="EMBL/GenBank/DDBJ databases">
        <authorList>
            <person name="Town C.D."/>
            <person name="Ronning C.M."/>
            <person name="Cheung F."/>
            <person name="Haas B.J."/>
            <person name="Althoff R."/>
            <person name="Arbogast T."/>
            <person name="Hine E."/>
            <person name="Piffanelli P."/>
            <person name="Tallon L.J."/>
        </authorList>
    </citation>
    <scope>NUCLEOTIDE SEQUENCE</scope>
</reference>
<evidence type="ECO:0000256" key="2">
    <source>
        <dbReference type="ARBA" id="ARBA00008235"/>
    </source>
</evidence>
<dbReference type="SUPFAM" id="SSF55785">
    <property type="entry name" value="PYP-like sensor domain (PAS domain)"/>
    <property type="match status" value="1"/>
</dbReference>
<name>Q1EP10_MUSAC</name>
<dbReference type="InterPro" id="IPR001294">
    <property type="entry name" value="Phytochrome"/>
</dbReference>
<dbReference type="InterPro" id="IPR000014">
    <property type="entry name" value="PAS"/>
</dbReference>
<evidence type="ECO:0000256" key="3">
    <source>
        <dbReference type="ARBA" id="ARBA00011738"/>
    </source>
</evidence>
<comment type="similarity">
    <text evidence="2">Belongs to the phytochrome family.</text>
</comment>
<evidence type="ECO:0000256" key="7">
    <source>
        <dbReference type="ARBA" id="ARBA00023015"/>
    </source>
</evidence>
<dbReference type="PANTHER" id="PTHR47876">
    <property type="entry name" value="OS08G0260000 PROTEIN"/>
    <property type="match status" value="1"/>
</dbReference>
<dbReference type="InterPro" id="IPR043150">
    <property type="entry name" value="Phytochrome_PHY_sf"/>
</dbReference>
<organism evidence="13">
    <name type="scientific">Musa acuminata</name>
    <name type="common">Banana</name>
    <name type="synonym">Musa cavendishii</name>
    <dbReference type="NCBI Taxonomy" id="4641"/>
    <lineage>
        <taxon>Eukaryota</taxon>
        <taxon>Viridiplantae</taxon>
        <taxon>Streptophyta</taxon>
        <taxon>Embryophyta</taxon>
        <taxon>Tracheophyta</taxon>
        <taxon>Spermatophyta</taxon>
        <taxon>Magnoliopsida</taxon>
        <taxon>Liliopsida</taxon>
        <taxon>Zingiberales</taxon>
        <taxon>Musaceae</taxon>
        <taxon>Musa</taxon>
    </lineage>
</organism>
<feature type="domain" description="PAS" evidence="12">
    <location>
        <begin position="399"/>
        <end position="454"/>
    </location>
</feature>
<dbReference type="FunFam" id="3.30.565.10:FF:000064">
    <property type="entry name" value="Phytochrome"/>
    <property type="match status" value="1"/>
</dbReference>
<dbReference type="InterPro" id="IPR013515">
    <property type="entry name" value="Phytochrome_cen-reg"/>
</dbReference>
<sequence>MAYKFHEDEHGEVIAECRKSDLEPYLGLHYPATDIPQASRFLFTKNKVRMICDCSASPVQVIQEKRLSQPLSLCGSTLRAPRGCHAQYMANMGSTASLVMSITICEHKDEASGGDQQQKGQKLWSLVVCHHTSPMLVPFPLRYACEFLMHVFGVQLNKEVELAAQTKEKHILRTQTLRCDMLLHDAPIGIFTQSPNVMDLVKSDGAALYFRNQVWLLGMTPTELQIRDIVAWLMEYHDGSTGLSTDSMTEAGYPGAAELGDAVCGMAAIKITSRDFIFWFRSHTTKETKWGNINGWNSKAADLTGLPVQEAIGMPLIDLVEDDSVEVAIKVLQLALRGEEEKNIEIKLKSFSNQDSNSSIILVVNSCCSHDMKDNIVGVCFVGQDVTRQKLMMDKNTRIQNDYVAVVRNPSKLIPPIFIINESGCCSEWNSAMEKVSGTKRRGAIDKMLVGELFCHHGFGYQVKDHDALTKLKIVLNGVMAALLSVNKRMNSEGKIAGTLWFLHVASPELQHSLQVQKMSEQVATNSLKELAYLRQEIRNSLNGITFMQDLMETTDLTDEQKQLLRRKALCQEPLAKILDGMDLENIEQCYMELDSVEFHLGETLDVVINQVMTLSRERQVVLLQDWSAEVSSMHLYGDNLRLQQILADFLSSALQFAPVSQGSILLQAVARKELTVTGVQMVHIEFRIIDPAPGIPEALVQEMFQHSQGISRGGHGLYVSQKLVKIMNGTVQYVRETERSSGIILLEFPLVKPHRLENMITELLACL</sequence>
<keyword evidence="9" id="KW-0675">Receptor</keyword>
<evidence type="ECO:0000259" key="11">
    <source>
        <dbReference type="PROSITE" id="PS50109"/>
    </source>
</evidence>
<feature type="domain" description="Phytochrome chromophore attachment site" evidence="10">
    <location>
        <begin position="1"/>
        <end position="150"/>
    </location>
</feature>
<dbReference type="CDD" id="cd00130">
    <property type="entry name" value="PAS"/>
    <property type="match status" value="1"/>
</dbReference>
<dbReference type="PRINTS" id="PR01033">
    <property type="entry name" value="PHYTOCHROME"/>
</dbReference>
<dbReference type="FunFam" id="3.30.450.270:FF:000001">
    <property type="entry name" value="Phytochrome"/>
    <property type="match status" value="1"/>
</dbReference>
<dbReference type="InterPro" id="IPR005467">
    <property type="entry name" value="His_kinase_dom"/>
</dbReference>
<dbReference type="PROSITE" id="PS50109">
    <property type="entry name" value="HIS_KIN"/>
    <property type="match status" value="1"/>
</dbReference>
<dbReference type="Pfam" id="PF01590">
    <property type="entry name" value="GAF"/>
    <property type="match status" value="1"/>
</dbReference>
<keyword evidence="6" id="KW-0157">Chromophore</keyword>
<dbReference type="InterPro" id="IPR029016">
    <property type="entry name" value="GAF-like_dom_sf"/>
</dbReference>
<dbReference type="SUPFAM" id="SSF55781">
    <property type="entry name" value="GAF domain-like"/>
    <property type="match status" value="2"/>
</dbReference>
<comment type="subunit">
    <text evidence="3">Homodimer.</text>
</comment>
<dbReference type="InterPro" id="IPR013767">
    <property type="entry name" value="PAS_fold"/>
</dbReference>
<dbReference type="GO" id="GO:0009881">
    <property type="term" value="F:photoreceptor activity"/>
    <property type="evidence" value="ECO:0007669"/>
    <property type="project" value="UniProtKB-KW"/>
</dbReference>
<evidence type="ECO:0000256" key="4">
    <source>
        <dbReference type="ARBA" id="ARBA00022543"/>
    </source>
</evidence>
<dbReference type="AlphaFoldDB" id="Q1EP10"/>
<evidence type="ECO:0000256" key="9">
    <source>
        <dbReference type="ARBA" id="ARBA00023170"/>
    </source>
</evidence>
<protein>
    <submittedName>
        <fullName evidence="13">Phytochrome, putative</fullName>
    </submittedName>
</protein>
<dbReference type="InterPro" id="IPR036890">
    <property type="entry name" value="HATPase_C_sf"/>
</dbReference>
<dbReference type="EMBL" id="AC186756">
    <property type="protein sequence ID" value="ABF70147.1"/>
    <property type="molecule type" value="Genomic_DNA"/>
</dbReference>
<dbReference type="Gene3D" id="3.30.450.270">
    <property type="match status" value="1"/>
</dbReference>
<dbReference type="Gene3D" id="3.30.450.20">
    <property type="entry name" value="PAS domain"/>
    <property type="match status" value="1"/>
</dbReference>
<dbReference type="GO" id="GO:0006355">
    <property type="term" value="P:regulation of DNA-templated transcription"/>
    <property type="evidence" value="ECO:0007669"/>
    <property type="project" value="InterPro"/>
</dbReference>
<dbReference type="InterPro" id="IPR016132">
    <property type="entry name" value="Phyto_chromo_attachment"/>
</dbReference>